<accession>A0A6C0HM23</accession>
<dbReference type="SUPFAM" id="SSF49777">
    <property type="entry name" value="PEBP-like"/>
    <property type="match status" value="1"/>
</dbReference>
<protein>
    <recommendedName>
        <fullName evidence="3">Phosphatidylethanolamine-binding protein</fullName>
    </recommendedName>
</protein>
<sequence length="245" mass="28784">MTKYTYKYYSHKSKTHKQRKQKQSHKKLHKKSHKKLHYIGGSSALSNFFYKNLGKQKQHHKSSLLHLIKSPLSQLSKNSKLEFFKIIYNYRQLTEFNINKYTNKSIPSFKLLREPFIWIRTLDRHLCIIWDSTVKDTITGKSRPIINYAITIKYNNKYGPSIISYLPPSPSSGTHIYRIELFKYPDNISYTITDSSPSNRNVALLNLYKFIKTNKMVRVASRIMHVVKSFNPSKVSFIKSITLGK</sequence>
<dbReference type="Gene3D" id="3.90.280.10">
    <property type="entry name" value="PEBP-like"/>
    <property type="match status" value="1"/>
</dbReference>
<name>A0A6C0HM23_9ZZZZ</name>
<proteinExistence type="predicted"/>
<dbReference type="EMBL" id="MN739988">
    <property type="protein sequence ID" value="QHT81692.1"/>
    <property type="molecule type" value="Genomic_DNA"/>
</dbReference>
<feature type="region of interest" description="Disordered" evidence="1">
    <location>
        <begin position="10"/>
        <end position="32"/>
    </location>
</feature>
<reference evidence="2" key="1">
    <citation type="journal article" date="2020" name="Nature">
        <title>Giant virus diversity and host interactions through global metagenomics.</title>
        <authorList>
            <person name="Schulz F."/>
            <person name="Roux S."/>
            <person name="Paez-Espino D."/>
            <person name="Jungbluth S."/>
            <person name="Walsh D.A."/>
            <person name="Denef V.J."/>
            <person name="McMahon K.D."/>
            <person name="Konstantinidis K.T."/>
            <person name="Eloe-Fadrosh E.A."/>
            <person name="Kyrpides N.C."/>
            <person name="Woyke T."/>
        </authorList>
    </citation>
    <scope>NUCLEOTIDE SEQUENCE</scope>
    <source>
        <strain evidence="2">GVMAG-M-3300023184-13</strain>
    </source>
</reference>
<evidence type="ECO:0000256" key="1">
    <source>
        <dbReference type="SAM" id="MobiDB-lite"/>
    </source>
</evidence>
<evidence type="ECO:0000313" key="2">
    <source>
        <dbReference type="EMBL" id="QHT81692.1"/>
    </source>
</evidence>
<dbReference type="AlphaFoldDB" id="A0A6C0HM23"/>
<dbReference type="InterPro" id="IPR036610">
    <property type="entry name" value="PEBP-like_sf"/>
</dbReference>
<evidence type="ECO:0008006" key="3">
    <source>
        <dbReference type="Google" id="ProtNLM"/>
    </source>
</evidence>
<organism evidence="2">
    <name type="scientific">viral metagenome</name>
    <dbReference type="NCBI Taxonomy" id="1070528"/>
    <lineage>
        <taxon>unclassified sequences</taxon>
        <taxon>metagenomes</taxon>
        <taxon>organismal metagenomes</taxon>
    </lineage>
</organism>